<accession>F0Q0G9</accession>
<dbReference type="OrthoDB" id="8794766at2"/>
<organism evidence="2 3">
    <name type="scientific">Paracidovorax avenae (strain ATCC 19860 / DSM 7227 / CCUG 15838 / JCM 20985 / LMG 2117 / NCPPB 1011)</name>
    <name type="common">Acidovorax avenae</name>
    <dbReference type="NCBI Taxonomy" id="643561"/>
    <lineage>
        <taxon>Bacteria</taxon>
        <taxon>Pseudomonadati</taxon>
        <taxon>Pseudomonadota</taxon>
        <taxon>Betaproteobacteria</taxon>
        <taxon>Burkholderiales</taxon>
        <taxon>Comamonadaceae</taxon>
        <taxon>Paracidovorax</taxon>
    </lineage>
</organism>
<dbReference type="Proteomes" id="UP000002482">
    <property type="component" value="Chromosome"/>
</dbReference>
<reference evidence="2" key="1">
    <citation type="submission" date="2011-02" db="EMBL/GenBank/DDBJ databases">
        <title>Complete sequence of Acidovorax avenae subsp. avenae ATCC 19860.</title>
        <authorList>
            <consortium name="US DOE Joint Genome Institute"/>
            <person name="Lucas S."/>
            <person name="Copeland A."/>
            <person name="Lapidus A."/>
            <person name="Cheng J.-F."/>
            <person name="Goodwin L."/>
            <person name="Pitluck S."/>
            <person name="Chertkov O."/>
            <person name="Held B."/>
            <person name="Detter J.C."/>
            <person name="Han C."/>
            <person name="Tapia R."/>
            <person name="Land M."/>
            <person name="Hauser L."/>
            <person name="Kyrpides N."/>
            <person name="Ivanova N."/>
            <person name="Ovchinnikova G."/>
            <person name="Pagani I."/>
            <person name="Gordon S."/>
            <person name="Woyke T."/>
        </authorList>
    </citation>
    <scope>NUCLEOTIDE SEQUENCE</scope>
    <source>
        <strain evidence="2">ATCC 19860</strain>
    </source>
</reference>
<dbReference type="KEGG" id="aaa:Acav_1272"/>
<proteinExistence type="predicted"/>
<feature type="compositionally biased region" description="Low complexity" evidence="1">
    <location>
        <begin position="85"/>
        <end position="103"/>
    </location>
</feature>
<evidence type="ECO:0000313" key="2">
    <source>
        <dbReference type="EMBL" id="ADX45194.1"/>
    </source>
</evidence>
<dbReference type="HOGENOM" id="CLU_1341365_0_0_4"/>
<keyword evidence="3" id="KW-1185">Reference proteome</keyword>
<protein>
    <submittedName>
        <fullName evidence="2">Uncharacterized protein</fullName>
    </submittedName>
</protein>
<gene>
    <name evidence="2" type="ordered locus">Acav_1272</name>
</gene>
<feature type="region of interest" description="Disordered" evidence="1">
    <location>
        <begin position="85"/>
        <end position="114"/>
    </location>
</feature>
<dbReference type="EMBL" id="CP002521">
    <property type="protein sequence ID" value="ADX45194.1"/>
    <property type="molecule type" value="Genomic_DNA"/>
</dbReference>
<evidence type="ECO:0000256" key="1">
    <source>
        <dbReference type="SAM" id="MobiDB-lite"/>
    </source>
</evidence>
<evidence type="ECO:0000313" key="3">
    <source>
        <dbReference type="Proteomes" id="UP000002482"/>
    </source>
</evidence>
<name>F0Q0G9_PARA1</name>
<feature type="compositionally biased region" description="Pro residues" evidence="1">
    <location>
        <begin position="104"/>
        <end position="113"/>
    </location>
</feature>
<sequence>MQASIVANVPPPPHSMLLLKTDKARLELSPGVRTLSLRERSLLLLADGRPAAELEALYHGAGKDIVARLLADGYLVQAGGAAAPAPAPAAAPSTAAVTRQAPSQAPPETPPAPSNALRSLAGARMYLFDICERMFARRNPALAQNFLEALRGARDRDSMMDVSEALLEEIELLAGPERAAIVRQRMEQLLPMPA</sequence>
<dbReference type="AlphaFoldDB" id="F0Q0G9"/>